<protein>
    <submittedName>
        <fullName evidence="1">Uncharacterized protein</fullName>
    </submittedName>
</protein>
<comment type="caution">
    <text evidence="1">The sequence shown here is derived from an EMBL/GenBank/DDBJ whole genome shotgun (WGS) entry which is preliminary data.</text>
</comment>
<reference evidence="1 2" key="1">
    <citation type="submission" date="2020-08" db="EMBL/GenBank/DDBJ databases">
        <title>Genomic Encyclopedia of Type Strains, Phase IV (KMG-IV): sequencing the most valuable type-strain genomes for metagenomic binning, comparative biology and taxonomic classification.</title>
        <authorList>
            <person name="Goeker M."/>
        </authorList>
    </citation>
    <scope>NUCLEOTIDE SEQUENCE [LARGE SCALE GENOMIC DNA]</scope>
    <source>
        <strain evidence="1 2">DSM 23562</strain>
    </source>
</reference>
<dbReference type="EMBL" id="JACHGW010000011">
    <property type="protein sequence ID" value="MBB6054003.1"/>
    <property type="molecule type" value="Genomic_DNA"/>
</dbReference>
<dbReference type="RefSeq" id="WP_184204088.1">
    <property type="nucleotide sequence ID" value="NZ_JACHGW010000011.1"/>
</dbReference>
<dbReference type="AlphaFoldDB" id="A0A7W9W9M5"/>
<dbReference type="Proteomes" id="UP000520814">
    <property type="component" value="Unassembled WGS sequence"/>
</dbReference>
<organism evidence="1 2">
    <name type="scientific">Armatimonas rosea</name>
    <dbReference type="NCBI Taxonomy" id="685828"/>
    <lineage>
        <taxon>Bacteria</taxon>
        <taxon>Bacillati</taxon>
        <taxon>Armatimonadota</taxon>
        <taxon>Armatimonadia</taxon>
        <taxon>Armatimonadales</taxon>
        <taxon>Armatimonadaceae</taxon>
        <taxon>Armatimonas</taxon>
    </lineage>
</organism>
<name>A0A7W9W9M5_ARMRO</name>
<evidence type="ECO:0000313" key="2">
    <source>
        <dbReference type="Proteomes" id="UP000520814"/>
    </source>
</evidence>
<gene>
    <name evidence="1" type="ORF">HNQ39_005850</name>
</gene>
<evidence type="ECO:0000313" key="1">
    <source>
        <dbReference type="EMBL" id="MBB6054003.1"/>
    </source>
</evidence>
<proteinExistence type="predicted"/>
<sequence length="226" mass="25743">MQLRIFTGIALAMVLGGVIINRTHHQETGLLHRHREVYGMPMGKRKVTIYTVHQNAHGEILVIYSAGKTPDDALVPDANGVLRVMDSSTRTQDWQFVFYDNQKREANTTVHLPFRGHWGVDTKIVPERIAPDGTKYEAIAFRLDGPPQLRYDVEFRCIDENLHGEVLRKAAQQGYDKASHAYTSSMVWYQETPDSWSTERVPAAWTKYGVDVAEATRQLEALDHPR</sequence>
<keyword evidence="2" id="KW-1185">Reference proteome</keyword>
<accession>A0A7W9W9M5</accession>